<sequence length="62" mass="7117">MNKSQDDWGLTEDELDRLEDAISDGILPKSEALSNRENFKRGLLTVGELIDIWSNDDDDDEY</sequence>
<protein>
    <submittedName>
        <fullName evidence="1">Uncharacterized protein</fullName>
    </submittedName>
</protein>
<organism evidence="1 2">
    <name type="scientific">Aquibacillus halophilus</name>
    <dbReference type="NCBI Taxonomy" id="930132"/>
    <lineage>
        <taxon>Bacteria</taxon>
        <taxon>Bacillati</taxon>
        <taxon>Bacillota</taxon>
        <taxon>Bacilli</taxon>
        <taxon>Bacillales</taxon>
        <taxon>Bacillaceae</taxon>
        <taxon>Aquibacillus</taxon>
    </lineage>
</organism>
<dbReference type="AlphaFoldDB" id="A0A6A8DHX6"/>
<proteinExistence type="predicted"/>
<accession>A0A6A8DHX6</accession>
<evidence type="ECO:0000313" key="1">
    <source>
        <dbReference type="EMBL" id="MRH43341.1"/>
    </source>
</evidence>
<name>A0A6A8DHX6_9BACI</name>
<comment type="caution">
    <text evidence="1">The sequence shown here is derived from an EMBL/GenBank/DDBJ whole genome shotgun (WGS) entry which is preliminary data.</text>
</comment>
<evidence type="ECO:0000313" key="2">
    <source>
        <dbReference type="Proteomes" id="UP000799092"/>
    </source>
</evidence>
<dbReference type="Proteomes" id="UP000799092">
    <property type="component" value="Unassembled WGS sequence"/>
</dbReference>
<dbReference type="RefSeq" id="WP_153736969.1">
    <property type="nucleotide sequence ID" value="NZ_WJNG01000008.1"/>
</dbReference>
<keyword evidence="2" id="KW-1185">Reference proteome</keyword>
<reference evidence="1" key="1">
    <citation type="submission" date="2019-11" db="EMBL/GenBank/DDBJ databases">
        <authorList>
            <person name="Li J."/>
        </authorList>
    </citation>
    <scope>NUCLEOTIDE SEQUENCE</scope>
    <source>
        <strain evidence="1">B6B</strain>
    </source>
</reference>
<gene>
    <name evidence="1" type="ORF">GH741_11690</name>
</gene>
<dbReference type="EMBL" id="WJNG01000008">
    <property type="protein sequence ID" value="MRH43341.1"/>
    <property type="molecule type" value="Genomic_DNA"/>
</dbReference>